<accession>A0ACC2PHB9</accession>
<dbReference type="Proteomes" id="UP001239111">
    <property type="component" value="Chromosome 1"/>
</dbReference>
<keyword evidence="2" id="KW-1185">Reference proteome</keyword>
<dbReference type="EMBL" id="CM056741">
    <property type="protein sequence ID" value="KAJ8682747.1"/>
    <property type="molecule type" value="Genomic_DNA"/>
</dbReference>
<comment type="caution">
    <text evidence="1">The sequence shown here is derived from an EMBL/GenBank/DDBJ whole genome shotgun (WGS) entry which is preliminary data.</text>
</comment>
<name>A0ACC2PHB9_9HYME</name>
<organism evidence="1 2">
    <name type="scientific">Eretmocerus hayati</name>
    <dbReference type="NCBI Taxonomy" id="131215"/>
    <lineage>
        <taxon>Eukaryota</taxon>
        <taxon>Metazoa</taxon>
        <taxon>Ecdysozoa</taxon>
        <taxon>Arthropoda</taxon>
        <taxon>Hexapoda</taxon>
        <taxon>Insecta</taxon>
        <taxon>Pterygota</taxon>
        <taxon>Neoptera</taxon>
        <taxon>Endopterygota</taxon>
        <taxon>Hymenoptera</taxon>
        <taxon>Apocrita</taxon>
        <taxon>Proctotrupomorpha</taxon>
        <taxon>Chalcidoidea</taxon>
        <taxon>Aphelinidae</taxon>
        <taxon>Aphelininae</taxon>
        <taxon>Eretmocerus</taxon>
    </lineage>
</organism>
<reference evidence="1" key="1">
    <citation type="submission" date="2023-04" db="EMBL/GenBank/DDBJ databases">
        <title>A chromosome-level genome assembly of the parasitoid wasp Eretmocerus hayati.</title>
        <authorList>
            <person name="Zhong Y."/>
            <person name="Liu S."/>
            <person name="Liu Y."/>
        </authorList>
    </citation>
    <scope>NUCLEOTIDE SEQUENCE</scope>
    <source>
        <strain evidence="1">ZJU_SS_LIU_2023</strain>
    </source>
</reference>
<gene>
    <name evidence="1" type="ORF">QAD02_018539</name>
</gene>
<evidence type="ECO:0000313" key="1">
    <source>
        <dbReference type="EMBL" id="KAJ8682747.1"/>
    </source>
</evidence>
<evidence type="ECO:0000313" key="2">
    <source>
        <dbReference type="Proteomes" id="UP001239111"/>
    </source>
</evidence>
<sequence>MTPSRRWKLTFLGVLLVWANLVIATHALPRDSKRSQPSGVIIHEAGARKSSSGAVGGNTSRNPPASPVKFVKPGEFHFYTLDSNGQLVKKQMTKQQIQGMIANGGPGTGVNDNLGLHHHHHHHHELGSEPEVSDVVQNVQKVLKDELTKPIKIQTSGSSIPGSVNNEWSQLLPYVLSGSSSDNQDSSPDSSIILPGTDNDQSYIDVVPLESARPASDQYEIRPSYVPEQLVYDKAENKLVSRRPVYPSSEKPISLLGSMHLPVNILEDRYTYTPPTKSKPSKTTRPTTTTVSYKVTMTRPTSIPISNVDTVNKNNSSGGKPTLYIPVSVSSSLLTDSQNKDNFDLDFQILSGLKHRPSYSDVISTQVPQYGSGPSLTTRFPMRTTTKSYDDSQKPTRLSMSSRPTFSDSASTTPRANQQKATTSSSSYTPSPEITTKAAEQEISYPVKNVNPLDGSNKFETSKKPSATYQPISGEQHSSTSENLHIISPDGPVYEPTVQNSVTQSQSTTNIPFSTVRPVYQPPRSTTTQQPFYTPESKSPEVFYEVTPSLYPVYQGLPTHDADIETYTREKDSTPPSSFVSYPVNTDSERIPETKFSSVPKFSTTEKNLSNLNDDEKQSSVLPAESQEKFNGDPSLLLSALENEPHTTKVVENVSENNGQSSTSMNIELIQESIQTTTIQSVIDSRDSISSIMGSHGTEIPHSTHTTYQSPSADLYLLPQESTKIIDSLLKSTENTPIEFSETITPESETSDTAGPIKFNASQNDNAGDSKDPTQSWVMAETTTQSIPLEEILAENDSNQAIDQEEPLTGKKPLDTETESEILALSQKKIIASFDTPEHLQHSAALDAQHGVEYSPTGSVISKEEIKSEIQDEEVQSKIKTPEAMPTTEPGLFIDTLSNVALTERAPQSEQEDKSQIVPDQATSSTKTNPTNTDIKITSEPIPEYTTSPTERNTVTESESSTYRAESISPNLSSQGDEVSTIRVIPIYDDNAPIYKVSSETTNKIPLLDETTIKLEVDAPKETKTPVQSTPTKTTLYVKPFNKKEGHPIFTTQSTSISDSPLPGLGEALNNYMKEYHVSNMPTDNFPTVIYKGSLKDNDLFGGDYLSSTDSLQITKDPYPSSNSPIVDPTYDGIGPLDYQYKSSQNADDIVSLEEDQTLTPATESTVPEIPASTVMPYDGSSDITRLKPEVDEITRVETPIIHLDLANLKPIDKVKPQRLPEDGLSNSSLTRIKTKVPVEDVDKLLAESALLQEQDIPATESYTLPSDYKPPNQIASGLIAGYPTYDNIDSSSTLGPASSSSDITTESKQESTVLPTIQGTTFKTEVAENKVAQYGAISGQNSQGSDNRIIGDTLKSQEQTPMKNEDQASAAAIPEANTELPSAVLSNTGDLEKPNIVASSNDQLNVTFNTPQDKIEDIINQLKDIPTEFDRAPLDVSGSMPTTIIPYTGLQSVTNGNIPTTEEESLTTTLEHLGRTSDDTLVEEQTSIFNTSDSLTTSTRLIEPIPTVQGLTKATSSTPSGTIASLTSTLGTTVTEPATTRKPLSSSIERATKGPIEKIQSTIDKSAGRIHLDDEKPKAPAVKPTEPMKFSMKTRGTQRRPQLDGQKTPPTYPRRPTRPAHRTTSTTPSTKTTVTESSSVKILATERTTVKPIVDSKENETERLTTLQPQNITDENTDDLKKQPINLKEEFQELNSEPVKLEHSTGAIGLDQSSAGQDKDVAEFLNMCNELSFKFWSYSNTGLSSGRSVTLSPFGMISTLAMIFLGARGPTSNQMNDILKLDDVVTFNPHLVFQNITDTVTLARGQGIENAAFVRALFADRLKVRRIIPFYKEQAQQFYEGAVVDINFSTAGDILRRRTNLLIRKQTGGRIKDFMKTHTISLHSPLTALSANVFQTSCEGPDASVEGRDGEMYFAVAQTVKQRKLVPIPAVVWKSGVSAGYEPSLDATAIALGDSKRPVSLVMVMPGQQGVTASGDNLEKLETRLFNNPSENMNKLLKVIVPRKLEVQMPKFSHRSVVNVTAALKRMGFEQLFTRSADLKGINGAGHDLFLADMVQMNLFCTCSDDNKAGGRHLTETYPGTSSRNTHKENSNVSELKENTTCDDVEETGAPINPRQNLTRNRIKWLTKRRLCRHRRQAESEKSRMRMDKPFLYFIRHNLSGLILHIGRFNPKNQS</sequence>
<proteinExistence type="predicted"/>
<protein>
    <submittedName>
        <fullName evidence="1">Uncharacterized protein</fullName>
    </submittedName>
</protein>